<evidence type="ECO:0000313" key="10">
    <source>
        <dbReference type="RefSeq" id="XP_030635602.1"/>
    </source>
</evidence>
<name>A0A6J2VU82_CHACN</name>
<dbReference type="InterPro" id="IPR001073">
    <property type="entry name" value="C1q_dom"/>
</dbReference>
<dbReference type="CTD" id="714"/>
<dbReference type="GeneID" id="115816694"/>
<evidence type="ECO:0000256" key="2">
    <source>
        <dbReference type="ARBA" id="ARBA00022525"/>
    </source>
</evidence>
<dbReference type="Proteomes" id="UP000504632">
    <property type="component" value="Chromosome 7"/>
</dbReference>
<feature type="compositionally biased region" description="Low complexity" evidence="6">
    <location>
        <begin position="76"/>
        <end position="87"/>
    </location>
</feature>
<dbReference type="SUPFAM" id="SSF49842">
    <property type="entry name" value="TNF-like"/>
    <property type="match status" value="1"/>
</dbReference>
<keyword evidence="2" id="KW-0964">Secreted</keyword>
<accession>A0A6J2VU82</accession>
<feature type="domain" description="C1q" evidence="8">
    <location>
        <begin position="110"/>
        <end position="242"/>
    </location>
</feature>
<keyword evidence="3" id="KW-0272">Extracellular matrix</keyword>
<dbReference type="OrthoDB" id="8964326at2759"/>
<evidence type="ECO:0000313" key="9">
    <source>
        <dbReference type="Proteomes" id="UP000504632"/>
    </source>
</evidence>
<dbReference type="InterPro" id="IPR008983">
    <property type="entry name" value="Tumour_necrosis_fac-like_dom"/>
</dbReference>
<feature type="signal peptide" evidence="7">
    <location>
        <begin position="1"/>
        <end position="22"/>
    </location>
</feature>
<comment type="subcellular location">
    <subcellularLocation>
        <location evidence="1">Secreted</location>
        <location evidence="1">Extracellular space</location>
        <location evidence="1">Extracellular matrix</location>
    </subcellularLocation>
</comment>
<sequence>MSAGSPALRALLAVLLATLVATETCPSAGTPGMPGIPGQPGRDGRDGMKGEKGESGNPLRFGEAVIKGQKGDKGKAGPPGKVGVSGDHGPRGPPGPVGPPGDRGESGGILPELQSAFSVSRITSNRPEANKPVRFTSVITNVNQHYDVSTGKFVCAVSGTYYFVYHTSSYGASLCVDLLRDRTKIASFCDHLYSTQQASSGGLAVYVRKGQSVWLETTANNGMYATGDKADSVFSGFLLYAH</sequence>
<dbReference type="Gene3D" id="2.60.120.40">
    <property type="match status" value="1"/>
</dbReference>
<dbReference type="SMART" id="SM00110">
    <property type="entry name" value="C1Q"/>
    <property type="match status" value="1"/>
</dbReference>
<dbReference type="PANTHER" id="PTHR15427">
    <property type="entry name" value="EMILIN ELASTIN MICROFIBRIL INTERFACE-LOCATED PROTEIN ELASTIN MICROFIBRIL INTERFACER"/>
    <property type="match status" value="1"/>
</dbReference>
<gene>
    <name evidence="10" type="primary">c1qc</name>
</gene>
<evidence type="ECO:0000256" key="7">
    <source>
        <dbReference type="SAM" id="SignalP"/>
    </source>
</evidence>
<dbReference type="PRINTS" id="PR00007">
    <property type="entry name" value="COMPLEMNTC1Q"/>
</dbReference>
<keyword evidence="9" id="KW-1185">Reference proteome</keyword>
<organism evidence="9 10">
    <name type="scientific">Chanos chanos</name>
    <name type="common">Milkfish</name>
    <name type="synonym">Mugil chanos</name>
    <dbReference type="NCBI Taxonomy" id="29144"/>
    <lineage>
        <taxon>Eukaryota</taxon>
        <taxon>Metazoa</taxon>
        <taxon>Chordata</taxon>
        <taxon>Craniata</taxon>
        <taxon>Vertebrata</taxon>
        <taxon>Euteleostomi</taxon>
        <taxon>Actinopterygii</taxon>
        <taxon>Neopterygii</taxon>
        <taxon>Teleostei</taxon>
        <taxon>Ostariophysi</taxon>
        <taxon>Gonorynchiformes</taxon>
        <taxon>Chanidae</taxon>
        <taxon>Chanos</taxon>
    </lineage>
</organism>
<keyword evidence="4 7" id="KW-0732">Signal</keyword>
<evidence type="ECO:0000256" key="5">
    <source>
        <dbReference type="ARBA" id="ARBA00023119"/>
    </source>
</evidence>
<dbReference type="PROSITE" id="PS50871">
    <property type="entry name" value="C1Q"/>
    <property type="match status" value="1"/>
</dbReference>
<keyword evidence="5" id="KW-0176">Collagen</keyword>
<evidence type="ECO:0000256" key="6">
    <source>
        <dbReference type="SAM" id="MobiDB-lite"/>
    </source>
</evidence>
<feature type="compositionally biased region" description="Basic and acidic residues" evidence="6">
    <location>
        <begin position="42"/>
        <end position="54"/>
    </location>
</feature>
<dbReference type="FunFam" id="2.60.120.40:FF:000001">
    <property type="entry name" value="Complement C1q B chain"/>
    <property type="match status" value="1"/>
</dbReference>
<dbReference type="InterPro" id="IPR050392">
    <property type="entry name" value="Collagen/C1q_domain"/>
</dbReference>
<proteinExistence type="predicted"/>
<dbReference type="PANTHER" id="PTHR15427:SF29">
    <property type="entry name" value="COMPLEMENT C1Q SUBCOMPONENT SUBUNIT C"/>
    <property type="match status" value="1"/>
</dbReference>
<dbReference type="Pfam" id="PF00386">
    <property type="entry name" value="C1q"/>
    <property type="match status" value="1"/>
</dbReference>
<evidence type="ECO:0000256" key="4">
    <source>
        <dbReference type="ARBA" id="ARBA00022729"/>
    </source>
</evidence>
<feature type="region of interest" description="Disordered" evidence="6">
    <location>
        <begin position="24"/>
        <end position="109"/>
    </location>
</feature>
<protein>
    <submittedName>
        <fullName evidence="10">Complement C1q subcomponent subunit C</fullName>
    </submittedName>
</protein>
<evidence type="ECO:0000259" key="8">
    <source>
        <dbReference type="PROSITE" id="PS50871"/>
    </source>
</evidence>
<dbReference type="RefSeq" id="XP_030635602.1">
    <property type="nucleotide sequence ID" value="XM_030779742.1"/>
</dbReference>
<feature type="chain" id="PRO_5027029267" evidence="7">
    <location>
        <begin position="23"/>
        <end position="242"/>
    </location>
</feature>
<dbReference type="GO" id="GO:0005581">
    <property type="term" value="C:collagen trimer"/>
    <property type="evidence" value="ECO:0007669"/>
    <property type="project" value="UniProtKB-KW"/>
</dbReference>
<evidence type="ECO:0000256" key="3">
    <source>
        <dbReference type="ARBA" id="ARBA00022530"/>
    </source>
</evidence>
<dbReference type="AlphaFoldDB" id="A0A6J2VU82"/>
<reference evidence="10" key="1">
    <citation type="submission" date="2025-08" db="UniProtKB">
        <authorList>
            <consortium name="RefSeq"/>
        </authorList>
    </citation>
    <scope>IDENTIFICATION</scope>
</reference>
<evidence type="ECO:0000256" key="1">
    <source>
        <dbReference type="ARBA" id="ARBA00004498"/>
    </source>
</evidence>
<dbReference type="InParanoid" id="A0A6J2VU82"/>